<sequence length="67" mass="7196">MTDPETLLMVGVIGGLAAAGTLLAFKFAEGAGPLLSPEDLLPMPPPYPPVPRFMYTKPGLPTEMRRR</sequence>
<dbReference type="EMBL" id="MT143694">
    <property type="protein sequence ID" value="QJB00499.1"/>
    <property type="molecule type" value="Genomic_DNA"/>
</dbReference>
<keyword evidence="1" id="KW-0812">Transmembrane</keyword>
<proteinExistence type="predicted"/>
<accession>A0A6M3M6Q5</accession>
<organism evidence="2">
    <name type="scientific">viral metagenome</name>
    <dbReference type="NCBI Taxonomy" id="1070528"/>
    <lineage>
        <taxon>unclassified sequences</taxon>
        <taxon>metagenomes</taxon>
        <taxon>organismal metagenomes</taxon>
    </lineage>
</organism>
<reference evidence="2" key="1">
    <citation type="submission" date="2020-03" db="EMBL/GenBank/DDBJ databases">
        <title>The deep terrestrial virosphere.</title>
        <authorList>
            <person name="Holmfeldt K."/>
            <person name="Nilsson E."/>
            <person name="Simone D."/>
            <person name="Lopez-Fernandez M."/>
            <person name="Wu X."/>
            <person name="de Brujin I."/>
            <person name="Lundin D."/>
            <person name="Andersson A."/>
            <person name="Bertilsson S."/>
            <person name="Dopson M."/>
        </authorList>
    </citation>
    <scope>NUCLEOTIDE SEQUENCE</scope>
    <source>
        <strain evidence="2">MM171A00439</strain>
    </source>
</reference>
<evidence type="ECO:0000313" key="2">
    <source>
        <dbReference type="EMBL" id="QJB00499.1"/>
    </source>
</evidence>
<protein>
    <submittedName>
        <fullName evidence="2">Uncharacterized protein</fullName>
    </submittedName>
</protein>
<feature type="transmembrane region" description="Helical" evidence="1">
    <location>
        <begin position="6"/>
        <end position="25"/>
    </location>
</feature>
<keyword evidence="1" id="KW-1133">Transmembrane helix</keyword>
<name>A0A6M3M6Q5_9ZZZZ</name>
<keyword evidence="1" id="KW-0472">Membrane</keyword>
<evidence type="ECO:0000256" key="1">
    <source>
        <dbReference type="SAM" id="Phobius"/>
    </source>
</evidence>
<dbReference type="AlphaFoldDB" id="A0A6M3M6Q5"/>
<gene>
    <name evidence="2" type="ORF">MM171A00439_0051</name>
</gene>